<evidence type="ECO:0000256" key="1">
    <source>
        <dbReference type="SAM" id="SignalP"/>
    </source>
</evidence>
<dbReference type="Proteomes" id="UP000279089">
    <property type="component" value="Unassembled WGS sequence"/>
</dbReference>
<name>A0A3N4MAA3_9BACT</name>
<proteinExistence type="predicted"/>
<keyword evidence="3" id="KW-1185">Reference proteome</keyword>
<dbReference type="Pfam" id="PF11138">
    <property type="entry name" value="DUF2911"/>
    <property type="match status" value="1"/>
</dbReference>
<sequence length="209" mass="23278">MNTLKSLLVIAGITVASFATATAQEKKMPPVDPSPMDMAYYPVMYPYVCKVKGEPGTLVARAIFSRPQKKGRPIFGNLVEYGKVWRLGANEATEVEFYRPVTIGNKLVPKGRYTIYAIPTETKWTVIFNKQTDIWGAYKYEASMDLVRTDVPVSTPADELEAFSMVFEKAPYGANLLMGWDKTQVSVPIRWSESKVVAANTPAKAPKKK</sequence>
<dbReference type="RefSeq" id="WP_120517364.1">
    <property type="nucleotide sequence ID" value="NZ_QXZY01000008.1"/>
</dbReference>
<accession>A0A3N4MAA3</accession>
<evidence type="ECO:0000313" key="2">
    <source>
        <dbReference type="EMBL" id="RPD40388.1"/>
    </source>
</evidence>
<feature type="signal peptide" evidence="1">
    <location>
        <begin position="1"/>
        <end position="21"/>
    </location>
</feature>
<reference evidence="3" key="1">
    <citation type="submission" date="2018-11" db="EMBL/GenBank/DDBJ databases">
        <title>Chitinophaga lutea sp.nov., isolate from arsenic contaminated soil.</title>
        <authorList>
            <person name="Zong Y."/>
        </authorList>
    </citation>
    <scope>NUCLEOTIDE SEQUENCE [LARGE SCALE GENOMIC DNA]</scope>
    <source>
        <strain evidence="3">YLT18</strain>
    </source>
</reference>
<protein>
    <submittedName>
        <fullName evidence="2">DUF2911 domain-containing protein</fullName>
    </submittedName>
</protein>
<dbReference type="EMBL" id="RMBX01000007">
    <property type="protein sequence ID" value="RPD40388.1"/>
    <property type="molecule type" value="Genomic_DNA"/>
</dbReference>
<evidence type="ECO:0000313" key="3">
    <source>
        <dbReference type="Proteomes" id="UP000279089"/>
    </source>
</evidence>
<feature type="chain" id="PRO_5018250692" evidence="1">
    <location>
        <begin position="22"/>
        <end position="209"/>
    </location>
</feature>
<organism evidence="2 3">
    <name type="scientific">Chitinophaga barathri</name>
    <dbReference type="NCBI Taxonomy" id="1647451"/>
    <lineage>
        <taxon>Bacteria</taxon>
        <taxon>Pseudomonadati</taxon>
        <taxon>Bacteroidota</taxon>
        <taxon>Chitinophagia</taxon>
        <taxon>Chitinophagales</taxon>
        <taxon>Chitinophagaceae</taxon>
        <taxon>Chitinophaga</taxon>
    </lineage>
</organism>
<gene>
    <name evidence="2" type="ORF">EG028_13850</name>
</gene>
<dbReference type="AlphaFoldDB" id="A0A3N4MAA3"/>
<dbReference type="OrthoDB" id="9808374at2"/>
<dbReference type="InterPro" id="IPR021314">
    <property type="entry name" value="DUF2911"/>
</dbReference>
<keyword evidence="1" id="KW-0732">Signal</keyword>
<comment type="caution">
    <text evidence="2">The sequence shown here is derived from an EMBL/GenBank/DDBJ whole genome shotgun (WGS) entry which is preliminary data.</text>
</comment>